<dbReference type="InterPro" id="IPR036054">
    <property type="entry name" value="BTG-like_sf"/>
</dbReference>
<dbReference type="PANTHER" id="PTHR22978:SF22">
    <property type="entry name" value="BTG FAMILY PROTEIN"/>
    <property type="match status" value="1"/>
</dbReference>
<dbReference type="GO" id="GO:0005634">
    <property type="term" value="C:nucleus"/>
    <property type="evidence" value="ECO:0007669"/>
    <property type="project" value="TreeGrafter"/>
</dbReference>
<dbReference type="GO" id="GO:0008285">
    <property type="term" value="P:negative regulation of cell population proliferation"/>
    <property type="evidence" value="ECO:0007669"/>
    <property type="project" value="TreeGrafter"/>
</dbReference>
<evidence type="ECO:0000313" key="3">
    <source>
        <dbReference type="Ensembl" id="ENSOKIP00005075389.1"/>
    </source>
</evidence>
<keyword evidence="4" id="KW-1185">Reference proteome</keyword>
<name>A0A8C7MSM1_ONCKI</name>
<dbReference type="SUPFAM" id="SSF160696">
    <property type="entry name" value="BTG domain-like"/>
    <property type="match status" value="1"/>
</dbReference>
<organism evidence="3 4">
    <name type="scientific">Oncorhynchus kisutch</name>
    <name type="common">Coho salmon</name>
    <name type="synonym">Salmo kisutch</name>
    <dbReference type="NCBI Taxonomy" id="8019"/>
    <lineage>
        <taxon>Eukaryota</taxon>
        <taxon>Metazoa</taxon>
        <taxon>Chordata</taxon>
        <taxon>Craniata</taxon>
        <taxon>Vertebrata</taxon>
        <taxon>Euteleostomi</taxon>
        <taxon>Actinopterygii</taxon>
        <taxon>Neopterygii</taxon>
        <taxon>Teleostei</taxon>
        <taxon>Protacanthopterygii</taxon>
        <taxon>Salmoniformes</taxon>
        <taxon>Salmonidae</taxon>
        <taxon>Salmoninae</taxon>
        <taxon>Oncorhynchus</taxon>
    </lineage>
</organism>
<evidence type="ECO:0000259" key="2">
    <source>
        <dbReference type="SMART" id="SM00099"/>
    </source>
</evidence>
<dbReference type="SMART" id="SM00099">
    <property type="entry name" value="btg1"/>
    <property type="match status" value="1"/>
</dbReference>
<dbReference type="GO" id="GO:0005737">
    <property type="term" value="C:cytoplasm"/>
    <property type="evidence" value="ECO:0007669"/>
    <property type="project" value="TreeGrafter"/>
</dbReference>
<dbReference type="GeneTree" id="ENSGT00950000182952"/>
<dbReference type="Pfam" id="PF07742">
    <property type="entry name" value="BTG"/>
    <property type="match status" value="2"/>
</dbReference>
<sequence>MKTEVSTAASDQLKEFTHSLEEALGEHNQLHWFPQAPCKGSGFVFIYILFTQESSPGGSAKHKQLTMWVDPFEVSFRIGEDGSICVLYESTPPVPTYANTTDMISCKEEMRFERSSPSKSFNVMTVSG</sequence>
<evidence type="ECO:0000313" key="4">
    <source>
        <dbReference type="Proteomes" id="UP000694557"/>
    </source>
</evidence>
<proteinExistence type="inferred from homology"/>
<dbReference type="Ensembl" id="ENSOKIT00005080306.1">
    <property type="protein sequence ID" value="ENSOKIP00005075389.1"/>
    <property type="gene ID" value="ENSOKIG00005032504.1"/>
</dbReference>
<accession>A0A8C7MSM1</accession>
<protein>
    <recommendedName>
        <fullName evidence="2">Anti-proliferative protein domain-containing protein</fullName>
    </recommendedName>
</protein>
<dbReference type="Gene3D" id="3.90.640.90">
    <property type="entry name" value="Anti-proliferative protein, N-terminal domain"/>
    <property type="match status" value="2"/>
</dbReference>
<dbReference type="PANTHER" id="PTHR22978">
    <property type="entry name" value="B-CELL TRANSLOCATION GENE"/>
    <property type="match status" value="1"/>
</dbReference>
<reference evidence="3" key="1">
    <citation type="submission" date="2025-08" db="UniProtKB">
        <authorList>
            <consortium name="Ensembl"/>
        </authorList>
    </citation>
    <scope>IDENTIFICATION</scope>
</reference>
<evidence type="ECO:0000256" key="1">
    <source>
        <dbReference type="ARBA" id="ARBA00007989"/>
    </source>
</evidence>
<dbReference type="AlphaFoldDB" id="A0A8C7MSM1"/>
<feature type="domain" description="Anti-proliferative protein" evidence="2">
    <location>
        <begin position="1"/>
        <end position="81"/>
    </location>
</feature>
<comment type="similarity">
    <text evidence="1">Belongs to the BTG family.</text>
</comment>
<dbReference type="InterPro" id="IPR002087">
    <property type="entry name" value="Anti_prolifrtn"/>
</dbReference>
<dbReference type="InterPro" id="IPR033332">
    <property type="entry name" value="BTG"/>
</dbReference>
<dbReference type="Proteomes" id="UP000694557">
    <property type="component" value="Unassembled WGS sequence"/>
</dbReference>
<reference evidence="3" key="2">
    <citation type="submission" date="2025-09" db="UniProtKB">
        <authorList>
            <consortium name="Ensembl"/>
        </authorList>
    </citation>
    <scope>IDENTIFICATION</scope>
</reference>